<organism evidence="3 4">
    <name type="scientific">Roseibium aestuarii</name>
    <dbReference type="NCBI Taxonomy" id="2600299"/>
    <lineage>
        <taxon>Bacteria</taxon>
        <taxon>Pseudomonadati</taxon>
        <taxon>Pseudomonadota</taxon>
        <taxon>Alphaproteobacteria</taxon>
        <taxon>Hyphomicrobiales</taxon>
        <taxon>Stappiaceae</taxon>
        <taxon>Roseibium</taxon>
    </lineage>
</organism>
<proteinExistence type="predicted"/>
<keyword evidence="2" id="KW-1133">Transmembrane helix</keyword>
<evidence type="ECO:0008006" key="5">
    <source>
        <dbReference type="Google" id="ProtNLM"/>
    </source>
</evidence>
<name>A0ABW4JWG0_9HYPH</name>
<feature type="transmembrane region" description="Helical" evidence="2">
    <location>
        <begin position="112"/>
        <end position="132"/>
    </location>
</feature>
<evidence type="ECO:0000313" key="4">
    <source>
        <dbReference type="Proteomes" id="UP001597327"/>
    </source>
</evidence>
<dbReference type="Proteomes" id="UP001597327">
    <property type="component" value="Unassembled WGS sequence"/>
</dbReference>
<feature type="region of interest" description="Disordered" evidence="1">
    <location>
        <begin position="1"/>
        <end position="24"/>
    </location>
</feature>
<feature type="region of interest" description="Disordered" evidence="1">
    <location>
        <begin position="137"/>
        <end position="157"/>
    </location>
</feature>
<feature type="compositionally biased region" description="Polar residues" evidence="1">
    <location>
        <begin position="50"/>
        <end position="67"/>
    </location>
</feature>
<sequence>MTQFNANTAPDPQEDLKSLRKTAQREASVLGDRLKAEAYNFLRQKQDETASSFRQAAQALRDSQTGADGTDANRAISAFAGPVADTIESSAERLQSLEPEEALRKMHQVARANPAAVALGAVAVGFIAARFLSASAPASTPNTRTAAPGAVMTKEDF</sequence>
<dbReference type="EMBL" id="JBHUFA010000002">
    <property type="protein sequence ID" value="MFD1695891.1"/>
    <property type="molecule type" value="Genomic_DNA"/>
</dbReference>
<keyword evidence="4" id="KW-1185">Reference proteome</keyword>
<accession>A0ABW4JWG0</accession>
<gene>
    <name evidence="3" type="ORF">ACFSC7_10225</name>
</gene>
<evidence type="ECO:0000256" key="1">
    <source>
        <dbReference type="SAM" id="MobiDB-lite"/>
    </source>
</evidence>
<evidence type="ECO:0000313" key="3">
    <source>
        <dbReference type="EMBL" id="MFD1695891.1"/>
    </source>
</evidence>
<comment type="caution">
    <text evidence="3">The sequence shown here is derived from an EMBL/GenBank/DDBJ whole genome shotgun (WGS) entry which is preliminary data.</text>
</comment>
<reference evidence="4" key="1">
    <citation type="journal article" date="2019" name="Int. J. Syst. Evol. Microbiol.">
        <title>The Global Catalogue of Microorganisms (GCM) 10K type strain sequencing project: providing services to taxonomists for standard genome sequencing and annotation.</title>
        <authorList>
            <consortium name="The Broad Institute Genomics Platform"/>
            <consortium name="The Broad Institute Genome Sequencing Center for Infectious Disease"/>
            <person name="Wu L."/>
            <person name="Ma J."/>
        </authorList>
    </citation>
    <scope>NUCLEOTIDE SEQUENCE [LARGE SCALE GENOMIC DNA]</scope>
    <source>
        <strain evidence="4">JCM 3369</strain>
    </source>
</reference>
<keyword evidence="2" id="KW-0472">Membrane</keyword>
<dbReference type="RefSeq" id="WP_149893857.1">
    <property type="nucleotide sequence ID" value="NZ_JBHUFA010000002.1"/>
</dbReference>
<feature type="compositionally biased region" description="Polar residues" evidence="1">
    <location>
        <begin position="1"/>
        <end position="10"/>
    </location>
</feature>
<protein>
    <recommendedName>
        <fullName evidence="5">DUF3618 domain-containing protein</fullName>
    </recommendedName>
</protein>
<feature type="region of interest" description="Disordered" evidence="1">
    <location>
        <begin position="50"/>
        <end position="70"/>
    </location>
</feature>
<evidence type="ECO:0000256" key="2">
    <source>
        <dbReference type="SAM" id="Phobius"/>
    </source>
</evidence>
<keyword evidence="2" id="KW-0812">Transmembrane</keyword>